<evidence type="ECO:0000313" key="4">
    <source>
        <dbReference type="EMBL" id="MUV13825.1"/>
    </source>
</evidence>
<gene>
    <name evidence="4" type="ORF">GN331_06330</name>
</gene>
<feature type="transmembrane region" description="Helical" evidence="3">
    <location>
        <begin position="338"/>
        <end position="361"/>
    </location>
</feature>
<dbReference type="Proteomes" id="UP000479692">
    <property type="component" value="Unassembled WGS sequence"/>
</dbReference>
<dbReference type="GO" id="GO:0000030">
    <property type="term" value="F:mannosyltransferase activity"/>
    <property type="evidence" value="ECO:0007669"/>
    <property type="project" value="TreeGrafter"/>
</dbReference>
<dbReference type="EMBL" id="WOXT01000001">
    <property type="protein sequence ID" value="MUV13825.1"/>
    <property type="molecule type" value="Genomic_DNA"/>
</dbReference>
<protein>
    <recommendedName>
        <fullName evidence="6">Tetratricopeptide repeat protein</fullName>
    </recommendedName>
</protein>
<dbReference type="PANTHER" id="PTHR44227">
    <property type="match status" value="1"/>
</dbReference>
<reference evidence="4 5" key="1">
    <citation type="submission" date="2019-12" db="EMBL/GenBank/DDBJ databases">
        <authorList>
            <person name="Xu J."/>
        </authorList>
    </citation>
    <scope>NUCLEOTIDE SEQUENCE [LARGE SCALE GENOMIC DNA]</scope>
    <source>
        <strain evidence="4 5">HX-5-24</strain>
    </source>
</reference>
<organism evidence="4 5">
    <name type="scientific">Noviluteimonas gilva</name>
    <dbReference type="NCBI Taxonomy" id="2682097"/>
    <lineage>
        <taxon>Bacteria</taxon>
        <taxon>Pseudomonadati</taxon>
        <taxon>Pseudomonadota</taxon>
        <taxon>Gammaproteobacteria</taxon>
        <taxon>Lysobacterales</taxon>
        <taxon>Lysobacteraceae</taxon>
        <taxon>Noviluteimonas</taxon>
    </lineage>
</organism>
<evidence type="ECO:0000256" key="2">
    <source>
        <dbReference type="ARBA" id="ARBA00022803"/>
    </source>
</evidence>
<feature type="transmembrane region" description="Helical" evidence="3">
    <location>
        <begin position="392"/>
        <end position="410"/>
    </location>
</feature>
<dbReference type="Gene3D" id="1.25.40.10">
    <property type="entry name" value="Tetratricopeptide repeat domain"/>
    <property type="match status" value="1"/>
</dbReference>
<feature type="transmembrane region" description="Helical" evidence="3">
    <location>
        <begin position="187"/>
        <end position="202"/>
    </location>
</feature>
<evidence type="ECO:0000256" key="3">
    <source>
        <dbReference type="SAM" id="Phobius"/>
    </source>
</evidence>
<keyword evidence="3" id="KW-0472">Membrane</keyword>
<evidence type="ECO:0008006" key="6">
    <source>
        <dbReference type="Google" id="ProtNLM"/>
    </source>
</evidence>
<feature type="transmembrane region" description="Helical" evidence="3">
    <location>
        <begin position="367"/>
        <end position="385"/>
    </location>
</feature>
<sequence length="642" mass="71518">MTQMRFPAFNRKWLVCIALPLLVLAIYWPGLFGGFVFDDYPNIVENPTLKIDTLDGPAWRAAAFSSDAGSLQRPIAMLSFAVNTYFAGMDPVAMKATNVVIHGINALLVLGLVQLLFALAAPGVDARRRTWAAAFVAVAWAVHPINTMSVLYIVQRMESLAHTFVFAGLWLYLIGRQRQLAGESGRWWIAAGLFGCTALGILCKESAVLLPLYAWLAEACIPALRNSPQKGDVRKLFAAVLWLPLVAGLFWLFPRVTAPRAFITRDFTLVERLLTEGRVLVDYLRWTVAPPLRELTLYHDDYVVSRGWMSPPSTLYSLLGLAALAAFAWWLRARRPLMALGILWFLAAQALTATVVPLELVYEHRNYFASVGVLMVLADLLLLLPRDNLRRVGALVAILLVLGYGATTHLRAREWSHPLRFAASEAHKRPESPRSTYGYGRMLVIASQYKPDSPYVEPAVKELERAIALPKSGILPHSALLLLAAHANLPQKEAWWTDMTARLRKGPIGPQEVNAVGSIMRCARSRECDFSERHMVDMFEAALTRPNPDMQTMYADYTLNVLRESERALKLFEGVVPMRPNESQYRVNLAKVQIALGKRDAALREIAALRELGRFGENEAAAMELERRLGLSPGAPAHSSTR</sequence>
<dbReference type="PANTHER" id="PTHR44227:SF3">
    <property type="entry name" value="PROTEIN O-MANNOSYL-TRANSFERASE TMTC4"/>
    <property type="match status" value="1"/>
</dbReference>
<feature type="transmembrane region" description="Helical" evidence="3">
    <location>
        <begin position="314"/>
        <end position="331"/>
    </location>
</feature>
<proteinExistence type="predicted"/>
<dbReference type="RefSeq" id="WP_156641055.1">
    <property type="nucleotide sequence ID" value="NZ_WOXT01000001.1"/>
</dbReference>
<accession>A0A7C9LWR1</accession>
<name>A0A7C9LWR1_9GAMM</name>
<keyword evidence="5" id="KW-1185">Reference proteome</keyword>
<dbReference type="GO" id="GO:0035269">
    <property type="term" value="P:protein O-linked glycosylation via mannose"/>
    <property type="evidence" value="ECO:0007669"/>
    <property type="project" value="TreeGrafter"/>
</dbReference>
<evidence type="ECO:0000256" key="1">
    <source>
        <dbReference type="ARBA" id="ARBA00022737"/>
    </source>
</evidence>
<feature type="transmembrane region" description="Helical" evidence="3">
    <location>
        <begin position="131"/>
        <end position="153"/>
    </location>
</feature>
<comment type="caution">
    <text evidence="4">The sequence shown here is derived from an EMBL/GenBank/DDBJ whole genome shotgun (WGS) entry which is preliminary data.</text>
</comment>
<evidence type="ECO:0000313" key="5">
    <source>
        <dbReference type="Proteomes" id="UP000479692"/>
    </source>
</evidence>
<dbReference type="SUPFAM" id="SSF48452">
    <property type="entry name" value="TPR-like"/>
    <property type="match status" value="1"/>
</dbReference>
<feature type="transmembrane region" description="Helical" evidence="3">
    <location>
        <begin position="159"/>
        <end position="175"/>
    </location>
</feature>
<keyword evidence="3" id="KW-1133">Transmembrane helix</keyword>
<keyword evidence="3" id="KW-0812">Transmembrane</keyword>
<feature type="transmembrane region" description="Helical" evidence="3">
    <location>
        <begin position="99"/>
        <end position="119"/>
    </location>
</feature>
<dbReference type="InterPro" id="IPR011990">
    <property type="entry name" value="TPR-like_helical_dom_sf"/>
</dbReference>
<keyword evidence="1" id="KW-0677">Repeat</keyword>
<dbReference type="InterPro" id="IPR052346">
    <property type="entry name" value="O-mannosyl-transferase_TMTC"/>
</dbReference>
<dbReference type="AlphaFoldDB" id="A0A7C9LWR1"/>
<feature type="transmembrane region" description="Helical" evidence="3">
    <location>
        <begin position="236"/>
        <end position="253"/>
    </location>
</feature>
<keyword evidence="2" id="KW-0802">TPR repeat</keyword>
<dbReference type="GO" id="GO:0030968">
    <property type="term" value="P:endoplasmic reticulum unfolded protein response"/>
    <property type="evidence" value="ECO:0007669"/>
    <property type="project" value="TreeGrafter"/>
</dbReference>